<proteinExistence type="predicted"/>
<dbReference type="GO" id="GO:0003700">
    <property type="term" value="F:DNA-binding transcription factor activity"/>
    <property type="evidence" value="ECO:0007669"/>
    <property type="project" value="InterPro"/>
</dbReference>
<gene>
    <name evidence="5" type="primary">ripA_2</name>
    <name evidence="5" type="ORF">VQ7734_02316</name>
</gene>
<dbReference type="AlphaFoldDB" id="A0A1M7YV42"/>
<dbReference type="PANTHER" id="PTHR11019:SF159">
    <property type="entry name" value="TRANSCRIPTIONAL REGULATOR-RELATED"/>
    <property type="match status" value="1"/>
</dbReference>
<dbReference type="InterPro" id="IPR018062">
    <property type="entry name" value="HTH_AraC-typ_CS"/>
</dbReference>
<keyword evidence="2" id="KW-0238">DNA-binding</keyword>
<dbReference type="SUPFAM" id="SSF51182">
    <property type="entry name" value="RmlC-like cupins"/>
    <property type="match status" value="1"/>
</dbReference>
<organism evidence="5 6">
    <name type="scientific">Vibrio quintilis</name>
    <dbReference type="NCBI Taxonomy" id="1117707"/>
    <lineage>
        <taxon>Bacteria</taxon>
        <taxon>Pseudomonadati</taxon>
        <taxon>Pseudomonadota</taxon>
        <taxon>Gammaproteobacteria</taxon>
        <taxon>Vibrionales</taxon>
        <taxon>Vibrionaceae</taxon>
        <taxon>Vibrio</taxon>
    </lineage>
</organism>
<protein>
    <submittedName>
        <fullName evidence="5">HTH-type transcriptional repressor of iron proteins A</fullName>
    </submittedName>
</protein>
<dbReference type="OrthoDB" id="5949386at2"/>
<dbReference type="GO" id="GO:0043565">
    <property type="term" value="F:sequence-specific DNA binding"/>
    <property type="evidence" value="ECO:0007669"/>
    <property type="project" value="InterPro"/>
</dbReference>
<reference evidence="6" key="1">
    <citation type="submission" date="2016-12" db="EMBL/GenBank/DDBJ databases">
        <authorList>
            <person name="Rodrigo-Torres L."/>
            <person name="Arahal R.D."/>
            <person name="Lucena T."/>
        </authorList>
    </citation>
    <scope>NUCLEOTIDE SEQUENCE [LARGE SCALE GENOMIC DNA]</scope>
</reference>
<evidence type="ECO:0000313" key="6">
    <source>
        <dbReference type="Proteomes" id="UP000184600"/>
    </source>
</evidence>
<sequence>MTDLILTGTLSHPAGYQTNVHAHPFGQLTHIRQGVLHVVTETTGTGMPSTSLVPQRSLIPQSCFIWIPPDWPHHAFSHTEIMADVVQVPASPATTLPHQPAIFAITPFILALIQRLTHDNKTQTIKQHLLAVLVDEILQQAPLSFSLPMPQSAGLQDMARQILQMPDDKIPLAERARQTGMSERTFSRKFSKETGMTWAHWRQVVRLFHAIEWLQQGKPVSWVALTCGYSHPSALVAVFRQHFGCSPNAWKQKETQKSSSTSGA</sequence>
<dbReference type="InterPro" id="IPR009057">
    <property type="entry name" value="Homeodomain-like_sf"/>
</dbReference>
<dbReference type="Pfam" id="PF12833">
    <property type="entry name" value="HTH_18"/>
    <property type="match status" value="1"/>
</dbReference>
<accession>A0A1M7YV42</accession>
<dbReference type="PANTHER" id="PTHR11019">
    <property type="entry name" value="HTH-TYPE TRANSCRIPTIONAL REGULATOR NIMR"/>
    <property type="match status" value="1"/>
</dbReference>
<dbReference type="Gene3D" id="1.10.10.60">
    <property type="entry name" value="Homeodomain-like"/>
    <property type="match status" value="1"/>
</dbReference>
<dbReference type="PROSITE" id="PS01124">
    <property type="entry name" value="HTH_ARAC_FAMILY_2"/>
    <property type="match status" value="1"/>
</dbReference>
<evidence type="ECO:0000256" key="2">
    <source>
        <dbReference type="ARBA" id="ARBA00023125"/>
    </source>
</evidence>
<dbReference type="SMART" id="SM00342">
    <property type="entry name" value="HTH_ARAC"/>
    <property type="match status" value="1"/>
</dbReference>
<dbReference type="RefSeq" id="WP_073582620.1">
    <property type="nucleotide sequence ID" value="NZ_AP024897.1"/>
</dbReference>
<keyword evidence="1" id="KW-0805">Transcription regulation</keyword>
<dbReference type="STRING" id="1117707.VQ7734_02316"/>
<keyword evidence="6" id="KW-1185">Reference proteome</keyword>
<dbReference type="Proteomes" id="UP000184600">
    <property type="component" value="Unassembled WGS sequence"/>
</dbReference>
<keyword evidence="3" id="KW-0804">Transcription</keyword>
<evidence type="ECO:0000313" key="5">
    <source>
        <dbReference type="EMBL" id="SHO56547.1"/>
    </source>
</evidence>
<dbReference type="InterPro" id="IPR011051">
    <property type="entry name" value="RmlC_Cupin_sf"/>
</dbReference>
<dbReference type="EMBL" id="FRFG01000026">
    <property type="protein sequence ID" value="SHO56547.1"/>
    <property type="molecule type" value="Genomic_DNA"/>
</dbReference>
<dbReference type="PROSITE" id="PS00041">
    <property type="entry name" value="HTH_ARAC_FAMILY_1"/>
    <property type="match status" value="1"/>
</dbReference>
<evidence type="ECO:0000259" key="4">
    <source>
        <dbReference type="PROSITE" id="PS01124"/>
    </source>
</evidence>
<evidence type="ECO:0000256" key="1">
    <source>
        <dbReference type="ARBA" id="ARBA00023015"/>
    </source>
</evidence>
<name>A0A1M7YV42_9VIBR</name>
<evidence type="ECO:0000256" key="3">
    <source>
        <dbReference type="ARBA" id="ARBA00023163"/>
    </source>
</evidence>
<dbReference type="SUPFAM" id="SSF46689">
    <property type="entry name" value="Homeodomain-like"/>
    <property type="match status" value="1"/>
</dbReference>
<feature type="domain" description="HTH araC/xylS-type" evidence="4">
    <location>
        <begin position="156"/>
        <end position="253"/>
    </location>
</feature>
<dbReference type="InterPro" id="IPR018060">
    <property type="entry name" value="HTH_AraC"/>
</dbReference>